<evidence type="ECO:0000313" key="2">
    <source>
        <dbReference type="WBParaSite" id="MBELARI_LOCUS11919"/>
    </source>
</evidence>
<name>A0AAF3F6W8_9BILA</name>
<protein>
    <submittedName>
        <fullName evidence="2 3">Uncharacterized protein</fullName>
    </submittedName>
</protein>
<dbReference type="WBParaSite" id="MBELARI_LOCUS11919">
    <property type="protein sequence ID" value="MBELARI_LOCUS11919"/>
    <property type="gene ID" value="MBELARI_LOCUS11919"/>
</dbReference>
<dbReference type="AlphaFoldDB" id="A0AAF3F6W8"/>
<accession>A0AAF3F6W8</accession>
<sequence>MNFRNEIAQLNPLRDTVCASCRTAICNADWQCANISKSRRRSCWRKKKENINVTGYFNNRHLADFLIDVISQDSLTLSPNWGDIYFKRLKDAIDGKESLALGFESTSSMATQRLKDAIDGKESLALDCTESLALDCTESLALGCNHIICTECLKPFLPFAGQLFAMRIGNV</sequence>
<dbReference type="Proteomes" id="UP000887575">
    <property type="component" value="Unassembled WGS sequence"/>
</dbReference>
<proteinExistence type="predicted"/>
<evidence type="ECO:0000313" key="3">
    <source>
        <dbReference type="WBParaSite" id="MBELARI_LOCUS2535.1"/>
    </source>
</evidence>
<keyword evidence="1" id="KW-1185">Reference proteome</keyword>
<dbReference type="WBParaSite" id="MBELARI_LOCUS2535.1">
    <property type="protein sequence ID" value="MBELARI_LOCUS2535.1"/>
    <property type="gene ID" value="MBELARI_LOCUS2535"/>
</dbReference>
<organism evidence="1 3">
    <name type="scientific">Mesorhabditis belari</name>
    <dbReference type="NCBI Taxonomy" id="2138241"/>
    <lineage>
        <taxon>Eukaryota</taxon>
        <taxon>Metazoa</taxon>
        <taxon>Ecdysozoa</taxon>
        <taxon>Nematoda</taxon>
        <taxon>Chromadorea</taxon>
        <taxon>Rhabditida</taxon>
        <taxon>Rhabditina</taxon>
        <taxon>Rhabditomorpha</taxon>
        <taxon>Rhabditoidea</taxon>
        <taxon>Rhabditidae</taxon>
        <taxon>Mesorhabditinae</taxon>
        <taxon>Mesorhabditis</taxon>
    </lineage>
</organism>
<reference evidence="2 3" key="1">
    <citation type="submission" date="2024-02" db="UniProtKB">
        <authorList>
            <consortium name="WormBaseParasite"/>
        </authorList>
    </citation>
    <scope>IDENTIFICATION</scope>
</reference>
<evidence type="ECO:0000313" key="1">
    <source>
        <dbReference type="Proteomes" id="UP000887575"/>
    </source>
</evidence>